<evidence type="ECO:0000256" key="4">
    <source>
        <dbReference type="ARBA" id="ARBA00023125"/>
    </source>
</evidence>
<dbReference type="Proteomes" id="UP000675920">
    <property type="component" value="Unplaced"/>
</dbReference>
<reference evidence="8" key="2">
    <citation type="journal article" date="2003" name="J. Bacteriol.">
        <title>Domain architectures of sigma54-dependent transcriptional activators.</title>
        <authorList>
            <person name="Studholme D.J."/>
            <person name="Dixon R."/>
        </authorList>
    </citation>
    <scope>NUCLEOTIDE SEQUENCE</scope>
</reference>
<dbReference type="Gene3D" id="1.10.8.60">
    <property type="match status" value="1"/>
</dbReference>
<organism evidence="7 8">
    <name type="scientific">Derxia gummosa DSM 723</name>
    <dbReference type="NCBI Taxonomy" id="1121388"/>
    <lineage>
        <taxon>Bacteria</taxon>
        <taxon>Pseudomonadati</taxon>
        <taxon>Pseudomonadota</taxon>
        <taxon>Betaproteobacteria</taxon>
        <taxon>Burkholderiales</taxon>
        <taxon>Alcaligenaceae</taxon>
        <taxon>Derxia</taxon>
    </lineage>
</organism>
<dbReference type="CDD" id="cd00009">
    <property type="entry name" value="AAA"/>
    <property type="match status" value="1"/>
</dbReference>
<dbReference type="RefSeq" id="WP_051377956.1">
    <property type="nucleotide sequence ID" value="NZ_AXWS01000007.1"/>
</dbReference>
<evidence type="ECO:0000313" key="7">
    <source>
        <dbReference type="Proteomes" id="UP000675920"/>
    </source>
</evidence>
<evidence type="ECO:0000256" key="2">
    <source>
        <dbReference type="ARBA" id="ARBA00022840"/>
    </source>
</evidence>
<dbReference type="FunFam" id="3.40.50.300:FF:000006">
    <property type="entry name" value="DNA-binding transcriptional regulator NtrC"/>
    <property type="match status" value="1"/>
</dbReference>
<dbReference type="AlphaFoldDB" id="A0A9U5CWV3"/>
<keyword evidence="1" id="KW-0547">Nucleotide-binding</keyword>
<keyword evidence="4" id="KW-0238">DNA-binding</keyword>
<dbReference type="PROSITE" id="PS00676">
    <property type="entry name" value="SIGMA54_INTERACT_2"/>
    <property type="match status" value="1"/>
</dbReference>
<evidence type="ECO:0000313" key="8">
    <source>
        <dbReference type="RefSeq" id="WP_051377956.1"/>
    </source>
</evidence>
<dbReference type="InterPro" id="IPR002078">
    <property type="entry name" value="Sigma_54_int"/>
</dbReference>
<reference evidence="8" key="3">
    <citation type="submission" date="2025-08" db="UniProtKB">
        <authorList>
            <consortium name="RefSeq"/>
        </authorList>
    </citation>
    <scope>IDENTIFICATION</scope>
</reference>
<dbReference type="InterPro" id="IPR027417">
    <property type="entry name" value="P-loop_NTPase"/>
</dbReference>
<dbReference type="PROSITE" id="PS00688">
    <property type="entry name" value="SIGMA54_INTERACT_3"/>
    <property type="match status" value="1"/>
</dbReference>
<keyword evidence="2" id="KW-0067">ATP-binding</keyword>
<dbReference type="Pfam" id="PF25601">
    <property type="entry name" value="AAA_lid_14"/>
    <property type="match status" value="1"/>
</dbReference>
<dbReference type="GO" id="GO:0005524">
    <property type="term" value="F:ATP binding"/>
    <property type="evidence" value="ECO:0007669"/>
    <property type="project" value="UniProtKB-KW"/>
</dbReference>
<dbReference type="SMART" id="SM00382">
    <property type="entry name" value="AAA"/>
    <property type="match status" value="1"/>
</dbReference>
<dbReference type="PANTHER" id="PTHR32071">
    <property type="entry name" value="TRANSCRIPTIONAL REGULATORY PROTEIN"/>
    <property type="match status" value="1"/>
</dbReference>
<dbReference type="InterPro" id="IPR002197">
    <property type="entry name" value="HTH_Fis"/>
</dbReference>
<reference evidence="8" key="1">
    <citation type="journal article" date="2001" name="Genes Dev.">
        <title>Binding of transcriptional activators to sigma 54 in the presence of the transition state analog ADP-aluminum fluoride: insights into activator mechanochemical action.</title>
        <authorList>
            <person name="Chaney M."/>
            <person name="Grande R."/>
            <person name="Wigneshweraraj S.R."/>
            <person name="Cannon W."/>
            <person name="Casaz P."/>
            <person name="Gallegos M.T."/>
            <person name="Schumacher J."/>
            <person name="Jones S."/>
            <person name="Elderkin S."/>
            <person name="Dago A.E."/>
            <person name="Morett E."/>
            <person name="Buck M."/>
        </authorList>
    </citation>
    <scope>NUCLEOTIDE SEQUENCE</scope>
</reference>
<dbReference type="InterPro" id="IPR058031">
    <property type="entry name" value="AAA_lid_NorR"/>
</dbReference>
<keyword evidence="3" id="KW-0805">Transcription regulation</keyword>
<evidence type="ECO:0000259" key="6">
    <source>
        <dbReference type="PROSITE" id="PS50045"/>
    </source>
</evidence>
<dbReference type="GO" id="GO:0006355">
    <property type="term" value="P:regulation of DNA-templated transcription"/>
    <property type="evidence" value="ECO:0007669"/>
    <property type="project" value="InterPro"/>
</dbReference>
<accession>A0A9U5CWV3</accession>
<proteinExistence type="predicted"/>
<dbReference type="SUPFAM" id="SSF52540">
    <property type="entry name" value="P-loop containing nucleoside triphosphate hydrolases"/>
    <property type="match status" value="1"/>
</dbReference>
<sequence>MALLPPEGPCWGRSAAGRALQAQVARVAACAAPVMLIGPSGCGKEVVARAIHAASDRAGRPFVAVDCAALPAALIEAQLFGHERGSFTGAHARTAGYFEHASGGTLFLDEVTGMAPEMQVRLLRALETGSFHRIGGSEPVQCDLRVIAATHHDPRVAVREGRFREDLLYRLAVLPLRVPALHERRDDIEPLAQHFLAEFNARAARRRRFSAQALKQLRERAWPGNVRELRNAVQRLFIMADEIIDDGRADLPAQPADRGCVFDAERDALKVRVGVPLADLERDIILATLNHHAGDKRLAARTLGVSLKTLYNRLDVYRRLM</sequence>
<protein>
    <submittedName>
        <fullName evidence="8">Sigma 54-interacting transcriptional regulator</fullName>
    </submittedName>
</protein>
<dbReference type="Pfam" id="PF02954">
    <property type="entry name" value="HTH_8"/>
    <property type="match status" value="1"/>
</dbReference>
<dbReference type="InterPro" id="IPR025943">
    <property type="entry name" value="Sigma_54_int_dom_ATP-bd_2"/>
</dbReference>
<dbReference type="SUPFAM" id="SSF46689">
    <property type="entry name" value="Homeodomain-like"/>
    <property type="match status" value="1"/>
</dbReference>
<dbReference type="InterPro" id="IPR003593">
    <property type="entry name" value="AAA+_ATPase"/>
</dbReference>
<dbReference type="PROSITE" id="PS50045">
    <property type="entry name" value="SIGMA54_INTERACT_4"/>
    <property type="match status" value="1"/>
</dbReference>
<dbReference type="InterPro" id="IPR009057">
    <property type="entry name" value="Homeodomain-like_sf"/>
</dbReference>
<evidence type="ECO:0000256" key="3">
    <source>
        <dbReference type="ARBA" id="ARBA00023015"/>
    </source>
</evidence>
<feature type="domain" description="Sigma-54 factor interaction" evidence="6">
    <location>
        <begin position="10"/>
        <end position="238"/>
    </location>
</feature>
<dbReference type="Gene3D" id="1.10.10.60">
    <property type="entry name" value="Homeodomain-like"/>
    <property type="match status" value="1"/>
</dbReference>
<keyword evidence="5" id="KW-0804">Transcription</keyword>
<keyword evidence="7" id="KW-1185">Reference proteome</keyword>
<dbReference type="InterPro" id="IPR025944">
    <property type="entry name" value="Sigma_54_int_dom_CS"/>
</dbReference>
<evidence type="ECO:0000256" key="5">
    <source>
        <dbReference type="ARBA" id="ARBA00023163"/>
    </source>
</evidence>
<dbReference type="GO" id="GO:0043565">
    <property type="term" value="F:sequence-specific DNA binding"/>
    <property type="evidence" value="ECO:0007669"/>
    <property type="project" value="InterPro"/>
</dbReference>
<evidence type="ECO:0000256" key="1">
    <source>
        <dbReference type="ARBA" id="ARBA00022741"/>
    </source>
</evidence>
<dbReference type="Pfam" id="PF00158">
    <property type="entry name" value="Sigma54_activat"/>
    <property type="match status" value="1"/>
</dbReference>
<name>A0A9U5CWV3_9BURK</name>
<dbReference type="Gene3D" id="3.40.50.300">
    <property type="entry name" value="P-loop containing nucleotide triphosphate hydrolases"/>
    <property type="match status" value="1"/>
</dbReference>